<gene>
    <name evidence="2" type="primary">SI:DKEY-10H3.2</name>
</gene>
<keyword evidence="1" id="KW-0472">Membrane</keyword>
<protein>
    <submittedName>
        <fullName evidence="2">Si:dkey-10h3.2</fullName>
    </submittedName>
</protein>
<dbReference type="EMBL" id="HAEH01006609">
    <property type="protein sequence ID" value="SBR79693.1"/>
    <property type="molecule type" value="Transcribed_RNA"/>
</dbReference>
<feature type="transmembrane region" description="Helical" evidence="1">
    <location>
        <begin position="16"/>
        <end position="37"/>
    </location>
</feature>
<organism evidence="2">
    <name type="scientific">Nothobranchius rachovii</name>
    <name type="common">bluefin notho</name>
    <dbReference type="NCBI Taxonomy" id="451742"/>
    <lineage>
        <taxon>Eukaryota</taxon>
        <taxon>Metazoa</taxon>
        <taxon>Chordata</taxon>
        <taxon>Craniata</taxon>
        <taxon>Vertebrata</taxon>
        <taxon>Euteleostomi</taxon>
        <taxon>Actinopterygii</taxon>
        <taxon>Neopterygii</taxon>
        <taxon>Teleostei</taxon>
        <taxon>Neoteleostei</taxon>
        <taxon>Acanthomorphata</taxon>
        <taxon>Ovalentaria</taxon>
        <taxon>Atherinomorphae</taxon>
        <taxon>Cyprinodontiformes</taxon>
        <taxon>Nothobranchiidae</taxon>
        <taxon>Nothobranchius</taxon>
    </lineage>
</organism>
<name>A0A1A8PEM5_9TELE</name>
<evidence type="ECO:0000256" key="1">
    <source>
        <dbReference type="SAM" id="Phobius"/>
    </source>
</evidence>
<reference evidence="2" key="1">
    <citation type="submission" date="2016-05" db="EMBL/GenBank/DDBJ databases">
        <authorList>
            <person name="Lavstsen T."/>
            <person name="Jespersen J.S."/>
        </authorList>
    </citation>
    <scope>NUCLEOTIDE SEQUENCE</scope>
    <source>
        <tissue evidence="2">Brain</tissue>
    </source>
</reference>
<dbReference type="AlphaFoldDB" id="A0A1A8PEM5"/>
<accession>A0A1A8PEM5</accession>
<evidence type="ECO:0000313" key="2">
    <source>
        <dbReference type="EMBL" id="SBR79693.1"/>
    </source>
</evidence>
<keyword evidence="1" id="KW-1133">Transmembrane helix</keyword>
<keyword evidence="1" id="KW-0812">Transmembrane</keyword>
<reference evidence="2" key="2">
    <citation type="submission" date="2016-06" db="EMBL/GenBank/DDBJ databases">
        <title>The genome of a short-lived fish provides insights into sex chromosome evolution and the genetic control of aging.</title>
        <authorList>
            <person name="Reichwald K."/>
            <person name="Felder M."/>
            <person name="Petzold A."/>
            <person name="Koch P."/>
            <person name="Groth M."/>
            <person name="Platzer M."/>
        </authorList>
    </citation>
    <scope>NUCLEOTIDE SEQUENCE</scope>
    <source>
        <tissue evidence="2">Brain</tissue>
    </source>
</reference>
<proteinExistence type="predicted"/>
<sequence>MSVRVSESCPVSSPSAVLVVVGPVIGLILIILLLLLWRYRHSKDLCCRLIQTESSSQSSDTNHGADQTESHTYSSLLHGNSSLYDSIQPRKASENVRCPEPEEGAVYVNVQTGSADFMPTQAEIYIREKTRRNERGVLQHQRQQFILR</sequence>